<dbReference type="VEuPathDB" id="TriTrypDB:TEOVI_000752400"/>
<evidence type="ECO:0000313" key="4">
    <source>
        <dbReference type="EMBL" id="SCU68194.1"/>
    </source>
</evidence>
<keyword evidence="2" id="KW-1133">Transmembrane helix</keyword>
<feature type="chain" id="PRO_5009235276" evidence="3">
    <location>
        <begin position="28"/>
        <end position="231"/>
    </location>
</feature>
<gene>
    <name evidence="4" type="ORF">TEOVI_000752400</name>
</gene>
<reference evidence="4" key="1">
    <citation type="submission" date="2016-09" db="EMBL/GenBank/DDBJ databases">
        <authorList>
            <person name="Hebert L."/>
            <person name="Moumen B."/>
        </authorList>
    </citation>
    <scope>NUCLEOTIDE SEQUENCE [LARGE SCALE GENOMIC DNA]</scope>
    <source>
        <strain evidence="4">OVI</strain>
    </source>
</reference>
<evidence type="ECO:0000256" key="2">
    <source>
        <dbReference type="SAM" id="Phobius"/>
    </source>
</evidence>
<comment type="caution">
    <text evidence="4">The sequence shown here is derived from an EMBL/GenBank/DDBJ whole genome shotgun (WGS) entry which is preliminary data.</text>
</comment>
<evidence type="ECO:0000256" key="1">
    <source>
        <dbReference type="SAM" id="MobiDB-lite"/>
    </source>
</evidence>
<organism evidence="4 5">
    <name type="scientific">Trypanosoma equiperdum</name>
    <dbReference type="NCBI Taxonomy" id="5694"/>
    <lineage>
        <taxon>Eukaryota</taxon>
        <taxon>Discoba</taxon>
        <taxon>Euglenozoa</taxon>
        <taxon>Kinetoplastea</taxon>
        <taxon>Metakinetoplastina</taxon>
        <taxon>Trypanosomatida</taxon>
        <taxon>Trypanosomatidae</taxon>
        <taxon>Trypanosoma</taxon>
    </lineage>
</organism>
<dbReference type="EMBL" id="CZPT02000919">
    <property type="protein sequence ID" value="SCU68194.1"/>
    <property type="molecule type" value="Genomic_DNA"/>
</dbReference>
<proteinExistence type="predicted"/>
<name>A0A1G4I899_TRYEQ</name>
<dbReference type="Proteomes" id="UP000195570">
    <property type="component" value="Unassembled WGS sequence"/>
</dbReference>
<keyword evidence="2" id="KW-0812">Transmembrane</keyword>
<dbReference type="AlphaFoldDB" id="A0A1G4I899"/>
<feature type="signal peptide" evidence="3">
    <location>
        <begin position="1"/>
        <end position="27"/>
    </location>
</feature>
<accession>A0A1G4I899</accession>
<dbReference type="RefSeq" id="XP_067079397.1">
    <property type="nucleotide sequence ID" value="XM_067223296.1"/>
</dbReference>
<protein>
    <submittedName>
        <fullName evidence="4">Enriched in surface-labeled proteome protein 12</fullName>
    </submittedName>
</protein>
<keyword evidence="3" id="KW-0732">Signal</keyword>
<evidence type="ECO:0000313" key="5">
    <source>
        <dbReference type="Proteomes" id="UP000195570"/>
    </source>
</evidence>
<feature type="region of interest" description="Disordered" evidence="1">
    <location>
        <begin position="205"/>
        <end position="231"/>
    </location>
</feature>
<dbReference type="GeneID" id="92381458"/>
<keyword evidence="2" id="KW-0472">Membrane</keyword>
<keyword evidence="5" id="KW-1185">Reference proteome</keyword>
<sequence>MVMKAFHLSLLAATTVLLLLLPVPGRCADCFAHSNDYSTPGEPFGKSKHTITLSGGNWGTVIGSDGNALKTALLLDIYAQILRRHAFNTSVTVDDMRQGEHGMEAEVTVTQVLLTDVPRADLQHTWNPNEITSLLMQGVYKHTKDKHDPHSDVHLVSVRLPAATTELHKCGKACWTVRLIGIFIGIAMILIAAYTIFITRKWERQAEKEPDDDSSREPLPEQEQRRSRTRV</sequence>
<evidence type="ECO:0000256" key="3">
    <source>
        <dbReference type="SAM" id="SignalP"/>
    </source>
</evidence>
<feature type="transmembrane region" description="Helical" evidence="2">
    <location>
        <begin position="175"/>
        <end position="198"/>
    </location>
</feature>